<feature type="region of interest" description="Disordered" evidence="1">
    <location>
        <begin position="170"/>
        <end position="220"/>
    </location>
</feature>
<proteinExistence type="predicted"/>
<dbReference type="AlphaFoldDB" id="A0A6N9HGL3"/>
<accession>A0A6N9HGL3</accession>
<dbReference type="RefSeq" id="WP_161025718.1">
    <property type="nucleotide sequence ID" value="NZ_WWCJ01000007.1"/>
</dbReference>
<evidence type="ECO:0000313" key="5">
    <source>
        <dbReference type="Proteomes" id="UP000448575"/>
    </source>
</evidence>
<dbReference type="Gene3D" id="1.20.1260.10">
    <property type="match status" value="1"/>
</dbReference>
<dbReference type="Pfam" id="PF13628">
    <property type="entry name" value="DUF4142"/>
    <property type="match status" value="1"/>
</dbReference>
<feature type="chain" id="PRO_5026686782" evidence="2">
    <location>
        <begin position="22"/>
        <end position="220"/>
    </location>
</feature>
<comment type="caution">
    <text evidence="4">The sequence shown here is derived from an EMBL/GenBank/DDBJ whole genome shotgun (WGS) entry which is preliminary data.</text>
</comment>
<dbReference type="Proteomes" id="UP000448575">
    <property type="component" value="Unassembled WGS sequence"/>
</dbReference>
<keyword evidence="5" id="KW-1185">Reference proteome</keyword>
<evidence type="ECO:0000256" key="1">
    <source>
        <dbReference type="SAM" id="MobiDB-lite"/>
    </source>
</evidence>
<organism evidence="4 5">
    <name type="scientific">Pseudoduganella guangdongensis</name>
    <dbReference type="NCBI Taxonomy" id="2692179"/>
    <lineage>
        <taxon>Bacteria</taxon>
        <taxon>Pseudomonadati</taxon>
        <taxon>Pseudomonadota</taxon>
        <taxon>Betaproteobacteria</taxon>
        <taxon>Burkholderiales</taxon>
        <taxon>Oxalobacteraceae</taxon>
        <taxon>Telluria group</taxon>
        <taxon>Pseudoduganella</taxon>
    </lineage>
</organism>
<evidence type="ECO:0000256" key="2">
    <source>
        <dbReference type="SAM" id="SignalP"/>
    </source>
</evidence>
<dbReference type="EMBL" id="WWCJ01000007">
    <property type="protein sequence ID" value="MYN02721.1"/>
    <property type="molecule type" value="Genomic_DNA"/>
</dbReference>
<name>A0A6N9HGL3_9BURK</name>
<feature type="signal peptide" evidence="2">
    <location>
        <begin position="1"/>
        <end position="21"/>
    </location>
</feature>
<reference evidence="4 5" key="1">
    <citation type="submission" date="2019-12" db="EMBL/GenBank/DDBJ databases">
        <title>Novel species isolated from a subtropical stream in China.</title>
        <authorList>
            <person name="Lu H."/>
        </authorList>
    </citation>
    <scope>NUCLEOTIDE SEQUENCE [LARGE SCALE GENOMIC DNA]</scope>
    <source>
        <strain evidence="4 5">DS3</strain>
    </source>
</reference>
<dbReference type="InterPro" id="IPR012347">
    <property type="entry name" value="Ferritin-like"/>
</dbReference>
<feature type="compositionally biased region" description="Basic and acidic residues" evidence="1">
    <location>
        <begin position="205"/>
        <end position="220"/>
    </location>
</feature>
<dbReference type="PANTHER" id="PTHR38593">
    <property type="entry name" value="BLR2558 PROTEIN"/>
    <property type="match status" value="1"/>
</dbReference>
<feature type="compositionally biased region" description="Low complexity" evidence="1">
    <location>
        <begin position="170"/>
        <end position="187"/>
    </location>
</feature>
<keyword evidence="2" id="KW-0732">Signal</keyword>
<sequence>MNKFMPVALLSAALGAGSAGAQELAKADQKLLSELAIANMAEVEHARAALHKTQSERVKKFAQQMVDDHTKGLEEVRQVAAARNVTLPSELDAKHKAMASRLDKLSGARFDQAYMEQAGVAAHKEAHQLVSRAAASAKDSEVKALAGRLQPTIHQHLSNAEQLHAAIKGGTMAGSSGTQGSSGNTASDEASSRTSGTTGGNKPDSGTRPDAKPDSKPERR</sequence>
<evidence type="ECO:0000259" key="3">
    <source>
        <dbReference type="Pfam" id="PF13628"/>
    </source>
</evidence>
<dbReference type="PANTHER" id="PTHR38593:SF1">
    <property type="entry name" value="BLR2558 PROTEIN"/>
    <property type="match status" value="1"/>
</dbReference>
<dbReference type="InterPro" id="IPR025419">
    <property type="entry name" value="DUF4142"/>
</dbReference>
<evidence type="ECO:0000313" key="4">
    <source>
        <dbReference type="EMBL" id="MYN02721.1"/>
    </source>
</evidence>
<gene>
    <name evidence="4" type="ORF">GTP41_11490</name>
</gene>
<protein>
    <submittedName>
        <fullName evidence="4">DUF4142 domain-containing protein</fullName>
    </submittedName>
</protein>
<feature type="domain" description="DUF4142" evidence="3">
    <location>
        <begin position="27"/>
        <end position="163"/>
    </location>
</feature>